<evidence type="ECO:0000256" key="1">
    <source>
        <dbReference type="SAM" id="MobiDB-lite"/>
    </source>
</evidence>
<dbReference type="GO" id="GO:0004672">
    <property type="term" value="F:protein kinase activity"/>
    <property type="evidence" value="ECO:0007669"/>
    <property type="project" value="InterPro"/>
</dbReference>
<dbReference type="OrthoDB" id="1668230at2759"/>
<feature type="compositionally biased region" description="Basic and acidic residues" evidence="1">
    <location>
        <begin position="8"/>
        <end position="28"/>
    </location>
</feature>
<dbReference type="AlphaFoldDB" id="A0A3N4LF29"/>
<gene>
    <name evidence="3" type="ORF">L211DRAFT_577531</name>
</gene>
<feature type="region of interest" description="Disordered" evidence="1">
    <location>
        <begin position="1"/>
        <end position="28"/>
    </location>
</feature>
<protein>
    <recommendedName>
        <fullName evidence="2">Protein kinase domain-containing protein</fullName>
    </recommendedName>
</protein>
<proteinExistence type="predicted"/>
<dbReference type="InParanoid" id="A0A3N4LF29"/>
<dbReference type="PROSITE" id="PS50011">
    <property type="entry name" value="PROTEIN_KINASE_DOM"/>
    <property type="match status" value="1"/>
</dbReference>
<dbReference type="GO" id="GO:0005524">
    <property type="term" value="F:ATP binding"/>
    <property type="evidence" value="ECO:0007669"/>
    <property type="project" value="InterPro"/>
</dbReference>
<organism evidence="3 4">
    <name type="scientific">Terfezia boudieri ATCC MYA-4762</name>
    <dbReference type="NCBI Taxonomy" id="1051890"/>
    <lineage>
        <taxon>Eukaryota</taxon>
        <taxon>Fungi</taxon>
        <taxon>Dikarya</taxon>
        <taxon>Ascomycota</taxon>
        <taxon>Pezizomycotina</taxon>
        <taxon>Pezizomycetes</taxon>
        <taxon>Pezizales</taxon>
        <taxon>Pezizaceae</taxon>
        <taxon>Terfezia</taxon>
    </lineage>
</organism>
<dbReference type="EMBL" id="ML121578">
    <property type="protein sequence ID" value="RPB20079.1"/>
    <property type="molecule type" value="Genomic_DNA"/>
</dbReference>
<evidence type="ECO:0000259" key="2">
    <source>
        <dbReference type="PROSITE" id="PS50011"/>
    </source>
</evidence>
<evidence type="ECO:0000313" key="4">
    <source>
        <dbReference type="Proteomes" id="UP000267821"/>
    </source>
</evidence>
<dbReference type="InterPro" id="IPR000719">
    <property type="entry name" value="Prot_kinase_dom"/>
</dbReference>
<dbReference type="InterPro" id="IPR011009">
    <property type="entry name" value="Kinase-like_dom_sf"/>
</dbReference>
<feature type="domain" description="Protein kinase" evidence="2">
    <location>
        <begin position="1"/>
        <end position="97"/>
    </location>
</feature>
<dbReference type="Proteomes" id="UP000267821">
    <property type="component" value="Unassembled WGS sequence"/>
</dbReference>
<dbReference type="SUPFAM" id="SSF56112">
    <property type="entry name" value="Protein kinase-like (PK-like)"/>
    <property type="match status" value="1"/>
</dbReference>
<sequence>MCQQKENVSTKEILKDRESDTKQNKNRKLEPEYKRFNVVLQLSPVGFIPHPEEITELKAIIRDVLYGLQWLHSHGYVHRDVRWVNIIKECNWACPIN</sequence>
<reference evidence="3 4" key="1">
    <citation type="journal article" date="2018" name="Nat. Ecol. Evol.">
        <title>Pezizomycetes genomes reveal the molecular basis of ectomycorrhizal truffle lifestyle.</title>
        <authorList>
            <person name="Murat C."/>
            <person name="Payen T."/>
            <person name="Noel B."/>
            <person name="Kuo A."/>
            <person name="Morin E."/>
            <person name="Chen J."/>
            <person name="Kohler A."/>
            <person name="Krizsan K."/>
            <person name="Balestrini R."/>
            <person name="Da Silva C."/>
            <person name="Montanini B."/>
            <person name="Hainaut M."/>
            <person name="Levati E."/>
            <person name="Barry K.W."/>
            <person name="Belfiori B."/>
            <person name="Cichocki N."/>
            <person name="Clum A."/>
            <person name="Dockter R.B."/>
            <person name="Fauchery L."/>
            <person name="Guy J."/>
            <person name="Iotti M."/>
            <person name="Le Tacon F."/>
            <person name="Lindquist E.A."/>
            <person name="Lipzen A."/>
            <person name="Malagnac F."/>
            <person name="Mello A."/>
            <person name="Molinier V."/>
            <person name="Miyauchi S."/>
            <person name="Poulain J."/>
            <person name="Riccioni C."/>
            <person name="Rubini A."/>
            <person name="Sitrit Y."/>
            <person name="Splivallo R."/>
            <person name="Traeger S."/>
            <person name="Wang M."/>
            <person name="Zifcakova L."/>
            <person name="Wipf D."/>
            <person name="Zambonelli A."/>
            <person name="Paolocci F."/>
            <person name="Nowrousian M."/>
            <person name="Ottonello S."/>
            <person name="Baldrian P."/>
            <person name="Spatafora J.W."/>
            <person name="Henrissat B."/>
            <person name="Nagy L.G."/>
            <person name="Aury J.M."/>
            <person name="Wincker P."/>
            <person name="Grigoriev I.V."/>
            <person name="Bonfante P."/>
            <person name="Martin F.M."/>
        </authorList>
    </citation>
    <scope>NUCLEOTIDE SEQUENCE [LARGE SCALE GENOMIC DNA]</scope>
    <source>
        <strain evidence="3 4">ATCC MYA-4762</strain>
    </source>
</reference>
<name>A0A3N4LF29_9PEZI</name>
<keyword evidence="4" id="KW-1185">Reference proteome</keyword>
<accession>A0A3N4LF29</accession>
<dbReference type="Gene3D" id="1.10.510.10">
    <property type="entry name" value="Transferase(Phosphotransferase) domain 1"/>
    <property type="match status" value="1"/>
</dbReference>
<evidence type="ECO:0000313" key="3">
    <source>
        <dbReference type="EMBL" id="RPB20079.1"/>
    </source>
</evidence>